<accession>A0A645CJR3</accession>
<proteinExistence type="predicted"/>
<name>A0A645CJR3_9ZZZZ</name>
<reference evidence="1" key="1">
    <citation type="submission" date="2019-08" db="EMBL/GenBank/DDBJ databases">
        <authorList>
            <person name="Kucharzyk K."/>
            <person name="Murdoch R.W."/>
            <person name="Higgins S."/>
            <person name="Loffler F."/>
        </authorList>
    </citation>
    <scope>NUCLEOTIDE SEQUENCE</scope>
</reference>
<dbReference type="AlphaFoldDB" id="A0A645CJR3"/>
<sequence>MGTGFHYDKAALWNGFEFIGRHERALHHLQGLAGVILPAAHAAAHDSAAAHCFGEYLGSLAVGSEAAEDGVLAVVLHDFTAFSAVVLFELCKALDDWHQS</sequence>
<comment type="caution">
    <text evidence="1">The sequence shown here is derived from an EMBL/GenBank/DDBJ whole genome shotgun (WGS) entry which is preliminary data.</text>
</comment>
<gene>
    <name evidence="1" type="ORF">SDC9_124184</name>
</gene>
<organism evidence="1">
    <name type="scientific">bioreactor metagenome</name>
    <dbReference type="NCBI Taxonomy" id="1076179"/>
    <lineage>
        <taxon>unclassified sequences</taxon>
        <taxon>metagenomes</taxon>
        <taxon>ecological metagenomes</taxon>
    </lineage>
</organism>
<dbReference type="EMBL" id="VSSQ01027771">
    <property type="protein sequence ID" value="MPM77184.1"/>
    <property type="molecule type" value="Genomic_DNA"/>
</dbReference>
<evidence type="ECO:0000313" key="1">
    <source>
        <dbReference type="EMBL" id="MPM77184.1"/>
    </source>
</evidence>
<protein>
    <submittedName>
        <fullName evidence="1">Uncharacterized protein</fullName>
    </submittedName>
</protein>